<dbReference type="GO" id="GO:0000981">
    <property type="term" value="F:DNA-binding transcription factor activity, RNA polymerase II-specific"/>
    <property type="evidence" value="ECO:0007669"/>
    <property type="project" value="InterPro"/>
</dbReference>
<organism evidence="8 9">
    <name type="scientific">Huiozyma naganishii (strain ATCC MYA-139 / BCRC 22969 / CBS 8797 / KCTC 17520 / NBRC 10181 / NCYC 3082 / Yp74L-3)</name>
    <name type="common">Yeast</name>
    <name type="synonym">Kazachstania naganishii</name>
    <dbReference type="NCBI Taxonomy" id="1071383"/>
    <lineage>
        <taxon>Eukaryota</taxon>
        <taxon>Fungi</taxon>
        <taxon>Dikarya</taxon>
        <taxon>Ascomycota</taxon>
        <taxon>Saccharomycotina</taxon>
        <taxon>Saccharomycetes</taxon>
        <taxon>Saccharomycetales</taxon>
        <taxon>Saccharomycetaceae</taxon>
        <taxon>Huiozyma</taxon>
    </lineage>
</organism>
<protein>
    <recommendedName>
        <fullName evidence="7">Zn(2)-C6 fungal-type domain-containing protein</fullName>
    </recommendedName>
</protein>
<evidence type="ECO:0000256" key="4">
    <source>
        <dbReference type="ARBA" id="ARBA00023125"/>
    </source>
</evidence>
<dbReference type="HOGENOM" id="CLU_304446_0_0_1"/>
<evidence type="ECO:0000256" key="6">
    <source>
        <dbReference type="SAM" id="MobiDB-lite"/>
    </source>
</evidence>
<feature type="region of interest" description="Disordered" evidence="6">
    <location>
        <begin position="884"/>
        <end position="947"/>
    </location>
</feature>
<dbReference type="Gene3D" id="4.10.240.10">
    <property type="entry name" value="Zn(2)-C6 fungal-type DNA-binding domain"/>
    <property type="match status" value="1"/>
</dbReference>
<dbReference type="InterPro" id="IPR036864">
    <property type="entry name" value="Zn2-C6_fun-type_DNA-bd_sf"/>
</dbReference>
<dbReference type="SMART" id="SM00066">
    <property type="entry name" value="GAL4"/>
    <property type="match status" value="1"/>
</dbReference>
<dbReference type="Proteomes" id="UP000006310">
    <property type="component" value="Chromosome 3"/>
</dbReference>
<keyword evidence="9" id="KW-1185">Reference proteome</keyword>
<dbReference type="CDD" id="cd00067">
    <property type="entry name" value="GAL4"/>
    <property type="match status" value="1"/>
</dbReference>
<dbReference type="AlphaFoldDB" id="J7S6D7"/>
<keyword evidence="4" id="KW-0238">DNA-binding</keyword>
<comment type="subcellular location">
    <subcellularLocation>
        <location evidence="1">Nucleus</location>
    </subcellularLocation>
</comment>
<feature type="compositionally biased region" description="Low complexity" evidence="6">
    <location>
        <begin position="884"/>
        <end position="894"/>
    </location>
</feature>
<dbReference type="STRING" id="1071383.J7S6D7"/>
<dbReference type="InterPro" id="IPR007219">
    <property type="entry name" value="XnlR_reg_dom"/>
</dbReference>
<dbReference type="OrthoDB" id="3364175at2759"/>
<evidence type="ECO:0000256" key="5">
    <source>
        <dbReference type="ARBA" id="ARBA00023242"/>
    </source>
</evidence>
<reference evidence="8 9" key="1">
    <citation type="journal article" date="2011" name="Proc. Natl. Acad. Sci. U.S.A.">
        <title>Evolutionary erosion of yeast sex chromosomes by mating-type switching accidents.</title>
        <authorList>
            <person name="Gordon J.L."/>
            <person name="Armisen D."/>
            <person name="Proux-Wera E."/>
            <person name="Oheigeartaigh S.S."/>
            <person name="Byrne K.P."/>
            <person name="Wolfe K.H."/>
        </authorList>
    </citation>
    <scope>NUCLEOTIDE SEQUENCE [LARGE SCALE GENOMIC DNA]</scope>
    <source>
        <strain evidence="9">ATCC MYA-139 / BCRC 22969 / CBS 8797 / CCRC 22969 / KCTC 17520 / NBRC 10181 / NCYC 3082</strain>
    </source>
</reference>
<dbReference type="OMA" id="CAAYQCE"/>
<dbReference type="eggNOG" id="ENOG502QV4Q">
    <property type="taxonomic scope" value="Eukaryota"/>
</dbReference>
<dbReference type="GO" id="GO:0003677">
    <property type="term" value="F:DNA binding"/>
    <property type="evidence" value="ECO:0007669"/>
    <property type="project" value="UniProtKB-KW"/>
</dbReference>
<evidence type="ECO:0000313" key="8">
    <source>
        <dbReference type="EMBL" id="CCK69696.1"/>
    </source>
</evidence>
<dbReference type="GO" id="GO:0005634">
    <property type="term" value="C:nucleus"/>
    <property type="evidence" value="ECO:0007669"/>
    <property type="project" value="UniProtKB-SubCell"/>
</dbReference>
<keyword evidence="3" id="KW-0862">Zinc</keyword>
<dbReference type="GO" id="GO:0008270">
    <property type="term" value="F:zinc ion binding"/>
    <property type="evidence" value="ECO:0007669"/>
    <property type="project" value="InterPro"/>
</dbReference>
<dbReference type="CDD" id="cd12148">
    <property type="entry name" value="fungal_TF_MHR"/>
    <property type="match status" value="1"/>
</dbReference>
<dbReference type="PROSITE" id="PS50048">
    <property type="entry name" value="ZN2_CY6_FUNGAL_2"/>
    <property type="match status" value="1"/>
</dbReference>
<evidence type="ECO:0000313" key="9">
    <source>
        <dbReference type="Proteomes" id="UP000006310"/>
    </source>
</evidence>
<proteinExistence type="predicted"/>
<feature type="domain" description="Zn(2)-C6 fungal-type" evidence="7">
    <location>
        <begin position="27"/>
        <end position="56"/>
    </location>
</feature>
<feature type="compositionally biased region" description="Pro residues" evidence="6">
    <location>
        <begin position="922"/>
        <end position="934"/>
    </location>
</feature>
<accession>J7S6D7</accession>
<name>J7S6D7_HUIN7</name>
<sequence>MDGSSSVRKWADGVQKPAHRRRKTVLACTNCRRRKIKCTGKWPCSNCEAYSCVCEYVDKAAQVKFAGGSGNSVGTVAVSSESPSLPTATAATTTTPTISTLVNEVELTSPPLAGPTTAVVSPSPNGLYEGDIEDDERYAALSEALAQLKAVRPKNSVIEALVQETQGKLDELADSWQPRVNLQSFRGDKSLETALMKNKYRDKLHLTRFASLTTSEMDFPGAKAAPRNGRGFDTCTPTNTTLMNNIFNQQQSFLSRLPLVDDIFGLYSPVETFSLRGLGLLVQRFALEPSSGSNGGSSCGDGMREKVKATVYILLRFFDICCLHLNEGVVSIADPLENYLRSREPGYRASPRWSSPHSSLNDRDLVLLLIGMFPQPLTEQLTGVTRQRFESLVSEGQDLEMFRTLLQMYDKHRVAFEQLITSMTLGDGETLSMRPLNDFCALQDLLLTLCYSYYNATLYHLDEYNSLEYLELLLQFLDHVKWLDQAYAYEKVLAVAVDCALKLGLSRWEYYVGLDETNAERRRVLWWRLYCHEKTYTFRCGALSVIDDRKVNCLLPRVFRSLRLVQFAPGGSHGSVDRSLLDSLTSEELRFYGECSMSHVLSGYYESVLYNERYTAIDNSAKPQHIRKRYLSEVSVSLGATSDQLQAIQRDTGRLLDRSSSGYDDMYAIICHYHVALLHRSTINLMSRLEVPQGTAALRGSIRQIYREWRVCTQVVLDCPTGYSMWRTFHYYTMLLLMVCPQTLTPESQLTMGDVVSVLRIFWRIVQMTRQYVDPMGLRETGFPANDAICRSETFKDFGRSFSIFSILIRLILLDKLQKNSWTEADLHAAVRQEQEQPPGAGPPGGACTADDLCKLVDMFLDHGSYLFSFILARQWPAARARRPPLGVPAAAPAAAPPAPPAPPAPTKPLPATRWRSGQPHWPAPAAPSAPAPAPAHAGPPAHAQAADFLAAENYSLGSLEDSSRTRT</sequence>
<feature type="compositionally biased region" description="Low complexity" evidence="6">
    <location>
        <begin position="935"/>
        <end position="947"/>
    </location>
</feature>
<gene>
    <name evidence="8" type="primary">KNAG0C05980</name>
    <name evidence="8" type="ordered locus">KNAG_0C05980</name>
</gene>
<dbReference type="PANTHER" id="PTHR46910:SF3">
    <property type="entry name" value="HALOTOLERANCE PROTEIN 9-RELATED"/>
    <property type="match status" value="1"/>
</dbReference>
<dbReference type="GeneID" id="34525376"/>
<dbReference type="Pfam" id="PF00172">
    <property type="entry name" value="Zn_clus"/>
    <property type="match status" value="1"/>
</dbReference>
<evidence type="ECO:0000256" key="3">
    <source>
        <dbReference type="ARBA" id="ARBA00022833"/>
    </source>
</evidence>
<dbReference type="GO" id="GO:0045944">
    <property type="term" value="P:positive regulation of transcription by RNA polymerase II"/>
    <property type="evidence" value="ECO:0007669"/>
    <property type="project" value="UniProtKB-ARBA"/>
</dbReference>
<dbReference type="EMBL" id="HE978316">
    <property type="protein sequence ID" value="CCK69696.1"/>
    <property type="molecule type" value="Genomic_DNA"/>
</dbReference>
<dbReference type="GO" id="GO:0006351">
    <property type="term" value="P:DNA-templated transcription"/>
    <property type="evidence" value="ECO:0007669"/>
    <property type="project" value="InterPro"/>
</dbReference>
<dbReference type="RefSeq" id="XP_022463942.1">
    <property type="nucleotide sequence ID" value="XM_022607335.1"/>
</dbReference>
<reference evidence="9" key="2">
    <citation type="submission" date="2012-08" db="EMBL/GenBank/DDBJ databases">
        <title>Genome sequence of Kazachstania naganishii.</title>
        <authorList>
            <person name="Gordon J.L."/>
            <person name="Armisen D."/>
            <person name="Proux-Wera E."/>
            <person name="OhEigeartaigh S.S."/>
            <person name="Byrne K.P."/>
            <person name="Wolfe K.H."/>
        </authorList>
    </citation>
    <scope>NUCLEOTIDE SEQUENCE [LARGE SCALE GENOMIC DNA]</scope>
    <source>
        <strain evidence="9">ATCC MYA-139 / BCRC 22969 / CBS 8797 / CCRC 22969 / KCTC 17520 / NBRC 10181 / NCYC 3082</strain>
    </source>
</reference>
<dbReference type="InterPro" id="IPR050987">
    <property type="entry name" value="AtrR-like"/>
</dbReference>
<feature type="compositionally biased region" description="Pro residues" evidence="6">
    <location>
        <begin position="895"/>
        <end position="909"/>
    </location>
</feature>
<evidence type="ECO:0000259" key="7">
    <source>
        <dbReference type="PROSITE" id="PS50048"/>
    </source>
</evidence>
<evidence type="ECO:0000256" key="2">
    <source>
        <dbReference type="ARBA" id="ARBA00022723"/>
    </source>
</evidence>
<dbReference type="PANTHER" id="PTHR46910">
    <property type="entry name" value="TRANSCRIPTION FACTOR PDR1"/>
    <property type="match status" value="1"/>
</dbReference>
<evidence type="ECO:0000256" key="1">
    <source>
        <dbReference type="ARBA" id="ARBA00004123"/>
    </source>
</evidence>
<dbReference type="KEGG" id="kng:KNAG_0C05980"/>
<keyword evidence="2" id="KW-0479">Metal-binding</keyword>
<keyword evidence="5" id="KW-0539">Nucleus</keyword>
<dbReference type="InterPro" id="IPR001138">
    <property type="entry name" value="Zn2Cys6_DnaBD"/>
</dbReference>
<dbReference type="SUPFAM" id="SSF57701">
    <property type="entry name" value="Zn2/Cys6 DNA-binding domain"/>
    <property type="match status" value="1"/>
</dbReference>
<dbReference type="PROSITE" id="PS00463">
    <property type="entry name" value="ZN2_CY6_FUNGAL_1"/>
    <property type="match status" value="1"/>
</dbReference>
<dbReference type="Pfam" id="PF04082">
    <property type="entry name" value="Fungal_trans"/>
    <property type="match status" value="1"/>
</dbReference>